<comment type="caution">
    <text evidence="2">The sequence shown here is derived from an EMBL/GenBank/DDBJ whole genome shotgun (WGS) entry which is preliminary data.</text>
</comment>
<gene>
    <name evidence="2" type="ORF">CJ030_MR7G001977</name>
</gene>
<dbReference type="PANTHER" id="PTHR34361:SF2">
    <property type="entry name" value="OS08G0157800 PROTEIN"/>
    <property type="match status" value="1"/>
</dbReference>
<evidence type="ECO:0000313" key="3">
    <source>
        <dbReference type="Proteomes" id="UP000516437"/>
    </source>
</evidence>
<dbReference type="Proteomes" id="UP000516437">
    <property type="component" value="Unassembled WGS sequence"/>
</dbReference>
<dbReference type="AlphaFoldDB" id="A0A6A1X0F5"/>
<evidence type="ECO:0000313" key="2">
    <source>
        <dbReference type="EMBL" id="KAB1228250.1"/>
    </source>
</evidence>
<accession>A0A6A1X0F5</accession>
<protein>
    <submittedName>
        <fullName evidence="2">Uncharacterized protein</fullName>
    </submittedName>
</protein>
<sequence>MMGYGMMGYGFYGEGGSLPSSSSLSALAPPFTVVPKPIPNPLVDMTESSYGPPLNSSLDNWLRSPYSNSGPSFSTNHNPEFGPTRSPDAYSYPGSLDYESPNSHLPPATTIASASASAYWYGQCSDGMATSTIEAPQCYPAYPLSATEDRGSLAVPEEASGDWFSSFRVPTLDGSSYNDFTQSRRDHSIDWGGSWTGLVDCEHGKQVAPEGSFCSKASGLAGSSSIYKNYVNQGAHASKVLRTCEEASHTIDMSGWEKYGGVSMGQPNEKSFSWEIPRVRSVDYGKTSVLGSPPLLPEKQNKATSLKPVTNIWKHQVPCSSPFEDHLTESDASLSSSASSLTSSPSLVFRPPDIGNSLSALNKSTLEDAYSGTDAADPDLCGNNPSKLTKICPFISSGREARFDKSLLSIHLETNDPIHVEAFSAKNEELSKNKDVPKDTLDQVFKPNCVHQISKTSSDGFNLALDFIEAINPVENYSESLDHFNPAVDSPCWKGAPVTCFSPFAASKAVSSQYMKQLESCNSSGFQEHEVFPFNCDDVVKQSSENPNGETVYVGKGLQPGLKRPSDASSLFRESRSNDSSKAGSFNSKSNSGCEVQLSDNNGEPGKHHALHSKSIGESQLKPSLAMQQNFEASKMISEKKHLSEMCVADTGSNISAPSRYGSSNLPFHATEKGLSLASSVEDASAKLNKLHEAGSTPRIDVQMLVNIMRNLSDLLLFHSSNDSLELKEVDCEALKNVILNIHRCISKEEEQMIATQASLFGQGISPYLEEVSMPPKKGSVDRTRSTKEAAFIAWDRLDHKFPHEGNNHYIGSSNKMEMLSDSLSLKRDAEMVNNMTQAIKGVLCQNFNHEEEMQPKSFLYKNLWLEAEAELCSVNYKARYHRLKTEMEKSELHKAKDVLENTMDVEKRLRSKASFDLNMVDKSAPGVISIQDTTSMRDVMARYGILKRRIDYTNSTTDLEEVSSSKVYLDLNKMDELAPETAEAKCLSQDMSIQNSPIIGTTCQEEDVMARVHILKCRADNSNSLEAKDVEEPSSSNSFLDLNEVDDSTFEATEAKGALIPDIFTQNPPLTTTNGHADDVEASIMARFHIIKSRDDNLSLMDGKRQELAEVVHFGFPGEKNHRPIIGDRPEYVTGDVKLGPVLQHCTANSINDKLAALESSLGEDDHVSQSLRCNRLEAAVSAVSYDSTSSDWEHVMKEELVG</sequence>
<feature type="compositionally biased region" description="Polar residues" evidence="1">
    <location>
        <begin position="580"/>
        <end position="602"/>
    </location>
</feature>
<keyword evidence="3" id="KW-1185">Reference proteome</keyword>
<dbReference type="OrthoDB" id="611935at2759"/>
<reference evidence="2 3" key="1">
    <citation type="journal article" date="2019" name="Plant Biotechnol. J.">
        <title>The red bayberry genome and genetic basis of sex determination.</title>
        <authorList>
            <person name="Jia H.M."/>
            <person name="Jia H.J."/>
            <person name="Cai Q.L."/>
            <person name="Wang Y."/>
            <person name="Zhao H.B."/>
            <person name="Yang W.F."/>
            <person name="Wang G.Y."/>
            <person name="Li Y.H."/>
            <person name="Zhan D.L."/>
            <person name="Shen Y.T."/>
            <person name="Niu Q.F."/>
            <person name="Chang L."/>
            <person name="Qiu J."/>
            <person name="Zhao L."/>
            <person name="Xie H.B."/>
            <person name="Fu W.Y."/>
            <person name="Jin J."/>
            <person name="Li X.W."/>
            <person name="Jiao Y."/>
            <person name="Zhou C.C."/>
            <person name="Tu T."/>
            <person name="Chai C.Y."/>
            <person name="Gao J.L."/>
            <person name="Fan L.J."/>
            <person name="van de Weg E."/>
            <person name="Wang J.Y."/>
            <person name="Gao Z.S."/>
        </authorList>
    </citation>
    <scope>NUCLEOTIDE SEQUENCE [LARGE SCALE GENOMIC DNA]</scope>
    <source>
        <tissue evidence="2">Leaves</tissue>
    </source>
</reference>
<feature type="region of interest" description="Disordered" evidence="1">
    <location>
        <begin position="543"/>
        <end position="620"/>
    </location>
</feature>
<organism evidence="2 3">
    <name type="scientific">Morella rubra</name>
    <name type="common">Chinese bayberry</name>
    <dbReference type="NCBI Taxonomy" id="262757"/>
    <lineage>
        <taxon>Eukaryota</taxon>
        <taxon>Viridiplantae</taxon>
        <taxon>Streptophyta</taxon>
        <taxon>Embryophyta</taxon>
        <taxon>Tracheophyta</taxon>
        <taxon>Spermatophyta</taxon>
        <taxon>Magnoliopsida</taxon>
        <taxon>eudicotyledons</taxon>
        <taxon>Gunneridae</taxon>
        <taxon>Pentapetalae</taxon>
        <taxon>rosids</taxon>
        <taxon>fabids</taxon>
        <taxon>Fagales</taxon>
        <taxon>Myricaceae</taxon>
        <taxon>Morella</taxon>
    </lineage>
</organism>
<dbReference type="EMBL" id="RXIC02000005">
    <property type="protein sequence ID" value="KAB1228250.1"/>
    <property type="molecule type" value="Genomic_DNA"/>
</dbReference>
<proteinExistence type="predicted"/>
<name>A0A6A1X0F5_9ROSI</name>
<evidence type="ECO:0000256" key="1">
    <source>
        <dbReference type="SAM" id="MobiDB-lite"/>
    </source>
</evidence>
<dbReference type="PANTHER" id="PTHR34361">
    <property type="entry name" value="OS08G0157800 PROTEIN"/>
    <property type="match status" value="1"/>
</dbReference>